<dbReference type="RefSeq" id="XP_005832863.1">
    <property type="nucleotide sequence ID" value="XM_005832806.1"/>
</dbReference>
<dbReference type="Proteomes" id="UP000011087">
    <property type="component" value="Unassembled WGS sequence"/>
</dbReference>
<name>L1JBH2_GUITC</name>
<keyword evidence="4" id="KW-1185">Reference proteome</keyword>
<dbReference type="HOGENOM" id="CLU_2215011_0_0_1"/>
<evidence type="ECO:0000313" key="2">
    <source>
        <dbReference type="EMBL" id="EKX45883.1"/>
    </source>
</evidence>
<keyword evidence="1" id="KW-0175">Coiled coil</keyword>
<reference evidence="3" key="3">
    <citation type="submission" date="2015-06" db="UniProtKB">
        <authorList>
            <consortium name="EnsemblProtists"/>
        </authorList>
    </citation>
    <scope>IDENTIFICATION</scope>
</reference>
<dbReference type="EnsemblProtists" id="EKX45883">
    <property type="protein sequence ID" value="EKX45883"/>
    <property type="gene ID" value="GUITHDRAFT_163162"/>
</dbReference>
<evidence type="ECO:0000256" key="1">
    <source>
        <dbReference type="SAM" id="Coils"/>
    </source>
</evidence>
<proteinExistence type="predicted"/>
<sequence>MADVAACMKKAEEAEEKIARLKETVKEISALLAETSSSAPSQDEGPALQKAVEGHKLLEEQNAKMAYRIKHLLRAIDPSFAASVEASSAPVDLSVRKGSCLAGTVWK</sequence>
<gene>
    <name evidence="2" type="ORF">GUITHDRAFT_163162</name>
</gene>
<reference evidence="2 4" key="1">
    <citation type="journal article" date="2012" name="Nature">
        <title>Algal genomes reveal evolutionary mosaicism and the fate of nucleomorphs.</title>
        <authorList>
            <consortium name="DOE Joint Genome Institute"/>
            <person name="Curtis B.A."/>
            <person name="Tanifuji G."/>
            <person name="Burki F."/>
            <person name="Gruber A."/>
            <person name="Irimia M."/>
            <person name="Maruyama S."/>
            <person name="Arias M.C."/>
            <person name="Ball S.G."/>
            <person name="Gile G.H."/>
            <person name="Hirakawa Y."/>
            <person name="Hopkins J.F."/>
            <person name="Kuo A."/>
            <person name="Rensing S.A."/>
            <person name="Schmutz J."/>
            <person name="Symeonidi A."/>
            <person name="Elias M."/>
            <person name="Eveleigh R.J."/>
            <person name="Herman E.K."/>
            <person name="Klute M.J."/>
            <person name="Nakayama T."/>
            <person name="Obornik M."/>
            <person name="Reyes-Prieto A."/>
            <person name="Armbrust E.V."/>
            <person name="Aves S.J."/>
            <person name="Beiko R.G."/>
            <person name="Coutinho P."/>
            <person name="Dacks J.B."/>
            <person name="Durnford D.G."/>
            <person name="Fast N.M."/>
            <person name="Green B.R."/>
            <person name="Grisdale C.J."/>
            <person name="Hempel F."/>
            <person name="Henrissat B."/>
            <person name="Hoppner M.P."/>
            <person name="Ishida K."/>
            <person name="Kim E."/>
            <person name="Koreny L."/>
            <person name="Kroth P.G."/>
            <person name="Liu Y."/>
            <person name="Malik S.B."/>
            <person name="Maier U.G."/>
            <person name="McRose D."/>
            <person name="Mock T."/>
            <person name="Neilson J.A."/>
            <person name="Onodera N.T."/>
            <person name="Poole A.M."/>
            <person name="Pritham E.J."/>
            <person name="Richards T.A."/>
            <person name="Rocap G."/>
            <person name="Roy S.W."/>
            <person name="Sarai C."/>
            <person name="Schaack S."/>
            <person name="Shirato S."/>
            <person name="Slamovits C.H."/>
            <person name="Spencer D.F."/>
            <person name="Suzuki S."/>
            <person name="Worden A.Z."/>
            <person name="Zauner S."/>
            <person name="Barry K."/>
            <person name="Bell C."/>
            <person name="Bharti A.K."/>
            <person name="Crow J.A."/>
            <person name="Grimwood J."/>
            <person name="Kramer R."/>
            <person name="Lindquist E."/>
            <person name="Lucas S."/>
            <person name="Salamov A."/>
            <person name="McFadden G.I."/>
            <person name="Lane C.E."/>
            <person name="Keeling P.J."/>
            <person name="Gray M.W."/>
            <person name="Grigoriev I.V."/>
            <person name="Archibald J.M."/>
        </authorList>
    </citation>
    <scope>NUCLEOTIDE SEQUENCE</scope>
    <source>
        <strain evidence="2 4">CCMP2712</strain>
    </source>
</reference>
<reference evidence="4" key="2">
    <citation type="submission" date="2012-11" db="EMBL/GenBank/DDBJ databases">
        <authorList>
            <person name="Kuo A."/>
            <person name="Curtis B.A."/>
            <person name="Tanifuji G."/>
            <person name="Burki F."/>
            <person name="Gruber A."/>
            <person name="Irimia M."/>
            <person name="Maruyama S."/>
            <person name="Arias M.C."/>
            <person name="Ball S.G."/>
            <person name="Gile G.H."/>
            <person name="Hirakawa Y."/>
            <person name="Hopkins J.F."/>
            <person name="Rensing S.A."/>
            <person name="Schmutz J."/>
            <person name="Symeonidi A."/>
            <person name="Elias M."/>
            <person name="Eveleigh R.J."/>
            <person name="Herman E.K."/>
            <person name="Klute M.J."/>
            <person name="Nakayama T."/>
            <person name="Obornik M."/>
            <person name="Reyes-Prieto A."/>
            <person name="Armbrust E.V."/>
            <person name="Aves S.J."/>
            <person name="Beiko R.G."/>
            <person name="Coutinho P."/>
            <person name="Dacks J.B."/>
            <person name="Durnford D.G."/>
            <person name="Fast N.M."/>
            <person name="Green B.R."/>
            <person name="Grisdale C."/>
            <person name="Hempe F."/>
            <person name="Henrissat B."/>
            <person name="Hoppner M.P."/>
            <person name="Ishida K.-I."/>
            <person name="Kim E."/>
            <person name="Koreny L."/>
            <person name="Kroth P.G."/>
            <person name="Liu Y."/>
            <person name="Malik S.-B."/>
            <person name="Maier U.G."/>
            <person name="McRose D."/>
            <person name="Mock T."/>
            <person name="Neilson J.A."/>
            <person name="Onodera N.T."/>
            <person name="Poole A.M."/>
            <person name="Pritham E.J."/>
            <person name="Richards T.A."/>
            <person name="Rocap G."/>
            <person name="Roy S.W."/>
            <person name="Sarai C."/>
            <person name="Schaack S."/>
            <person name="Shirato S."/>
            <person name="Slamovits C.H."/>
            <person name="Spencer D.F."/>
            <person name="Suzuki S."/>
            <person name="Worden A.Z."/>
            <person name="Zauner S."/>
            <person name="Barry K."/>
            <person name="Bell C."/>
            <person name="Bharti A.K."/>
            <person name="Crow J.A."/>
            <person name="Grimwood J."/>
            <person name="Kramer R."/>
            <person name="Lindquist E."/>
            <person name="Lucas S."/>
            <person name="Salamov A."/>
            <person name="McFadden G.I."/>
            <person name="Lane C.E."/>
            <person name="Keeling P.J."/>
            <person name="Gray M.W."/>
            <person name="Grigoriev I.V."/>
            <person name="Archibald J.M."/>
        </authorList>
    </citation>
    <scope>NUCLEOTIDE SEQUENCE</scope>
    <source>
        <strain evidence="4">CCMP2712</strain>
    </source>
</reference>
<dbReference type="KEGG" id="gtt:GUITHDRAFT_163162"/>
<evidence type="ECO:0000313" key="3">
    <source>
        <dbReference type="EnsemblProtists" id="EKX45883"/>
    </source>
</evidence>
<protein>
    <submittedName>
        <fullName evidence="2 3">Uncharacterized protein</fullName>
    </submittedName>
</protein>
<evidence type="ECO:0000313" key="4">
    <source>
        <dbReference type="Proteomes" id="UP000011087"/>
    </source>
</evidence>
<dbReference type="PaxDb" id="55529-EKX45883"/>
<accession>L1JBH2</accession>
<feature type="coiled-coil region" evidence="1">
    <location>
        <begin position="4"/>
        <end position="34"/>
    </location>
</feature>
<dbReference type="AlphaFoldDB" id="L1JBH2"/>
<dbReference type="GeneID" id="17302468"/>
<dbReference type="EMBL" id="JH992997">
    <property type="protein sequence ID" value="EKX45883.1"/>
    <property type="molecule type" value="Genomic_DNA"/>
</dbReference>
<organism evidence="2">
    <name type="scientific">Guillardia theta (strain CCMP2712)</name>
    <name type="common">Cryptophyte</name>
    <dbReference type="NCBI Taxonomy" id="905079"/>
    <lineage>
        <taxon>Eukaryota</taxon>
        <taxon>Cryptophyceae</taxon>
        <taxon>Pyrenomonadales</taxon>
        <taxon>Geminigeraceae</taxon>
        <taxon>Guillardia</taxon>
    </lineage>
</organism>